<sequence>MSHASMSSRVTVDAALARRIERAQAEQNRSATPLNGVLEVAGGLALFNGPGSPLTQAIALGLDGPVDAELLDRVEAHLGQGGGPVPIELTPFADPSLAQELARRGYRVAEFQQVFARALPGAPLPSHTAEVRPLLSGEAELFARTVGQGFMGREELTDDEATLMLSAAKMPGTTCFLARVDGEPAGGGTAALHDGVATLSGTGVRMRFRGQGLQQALITTRLEWALRQGCTLASSSTHPGTPSQRNMERLGFFIAYPKLVMVRDAPSS</sequence>
<dbReference type="SUPFAM" id="SSF55729">
    <property type="entry name" value="Acyl-CoA N-acyltransferases (Nat)"/>
    <property type="match status" value="1"/>
</dbReference>
<dbReference type="InterPro" id="IPR016181">
    <property type="entry name" value="Acyl_CoA_acyltransferase"/>
</dbReference>
<dbReference type="PROSITE" id="PS51186">
    <property type="entry name" value="GNAT"/>
    <property type="match status" value="1"/>
</dbReference>
<feature type="domain" description="N-acetyltransferase" evidence="1">
    <location>
        <begin position="129"/>
        <end position="266"/>
    </location>
</feature>
<dbReference type="Gene3D" id="3.40.630.30">
    <property type="match status" value="1"/>
</dbReference>
<accession>L7U918</accession>
<proteinExistence type="predicted"/>
<dbReference type="EMBL" id="CP004025">
    <property type="protein sequence ID" value="AGC42914.1"/>
    <property type="molecule type" value="Genomic_DNA"/>
</dbReference>
<keyword evidence="3" id="KW-1185">Reference proteome</keyword>
<dbReference type="eggNOG" id="COG0456">
    <property type="taxonomic scope" value="Bacteria"/>
</dbReference>
<dbReference type="RefSeq" id="WP_015347176.1">
    <property type="nucleotide sequence ID" value="NC_020126.1"/>
</dbReference>
<evidence type="ECO:0000313" key="3">
    <source>
        <dbReference type="Proteomes" id="UP000011131"/>
    </source>
</evidence>
<dbReference type="CDD" id="cd04301">
    <property type="entry name" value="NAT_SF"/>
    <property type="match status" value="1"/>
</dbReference>
<name>L7U918_MYXSD</name>
<organism evidence="2 3">
    <name type="scientific">Myxococcus stipitatus (strain DSM 14675 / JCM 12634 / Mx s8)</name>
    <dbReference type="NCBI Taxonomy" id="1278073"/>
    <lineage>
        <taxon>Bacteria</taxon>
        <taxon>Pseudomonadati</taxon>
        <taxon>Myxococcota</taxon>
        <taxon>Myxococcia</taxon>
        <taxon>Myxococcales</taxon>
        <taxon>Cystobacterineae</taxon>
        <taxon>Myxococcaceae</taxon>
        <taxon>Myxococcus</taxon>
    </lineage>
</organism>
<dbReference type="PATRIC" id="fig|1278073.3.peg.1624"/>
<evidence type="ECO:0000313" key="2">
    <source>
        <dbReference type="EMBL" id="AGC42914.1"/>
    </source>
</evidence>
<dbReference type="HOGENOM" id="CLU_065178_0_0_7"/>
<dbReference type="GO" id="GO:0016747">
    <property type="term" value="F:acyltransferase activity, transferring groups other than amino-acyl groups"/>
    <property type="evidence" value="ECO:0007669"/>
    <property type="project" value="InterPro"/>
</dbReference>
<dbReference type="STRING" id="1278073.MYSTI_01581"/>
<evidence type="ECO:0000259" key="1">
    <source>
        <dbReference type="PROSITE" id="PS51186"/>
    </source>
</evidence>
<dbReference type="Proteomes" id="UP000011131">
    <property type="component" value="Chromosome"/>
</dbReference>
<dbReference type="AlphaFoldDB" id="L7U918"/>
<dbReference type="KEGG" id="msd:MYSTI_01581"/>
<reference evidence="2 3" key="1">
    <citation type="journal article" date="2013" name="Genome Announc.">
        <title>Complete genome sequence of Myxococcus stipitatus strain DSM 14675, a fruiting myxobacterium.</title>
        <authorList>
            <person name="Huntley S."/>
            <person name="Kneip S."/>
            <person name="Treuner-Lange A."/>
            <person name="Sogaard-Andersen L."/>
        </authorList>
    </citation>
    <scope>NUCLEOTIDE SEQUENCE [LARGE SCALE GENOMIC DNA]</scope>
    <source>
        <strain evidence="3">DSM 14675 / JCM 12634 / Mx s8</strain>
    </source>
</reference>
<dbReference type="Pfam" id="PF00583">
    <property type="entry name" value="Acetyltransf_1"/>
    <property type="match status" value="1"/>
</dbReference>
<gene>
    <name evidence="2" type="ordered locus">MYSTI_01581</name>
</gene>
<dbReference type="InterPro" id="IPR000182">
    <property type="entry name" value="GNAT_dom"/>
</dbReference>
<protein>
    <recommendedName>
        <fullName evidence="1">N-acetyltransferase domain-containing protein</fullName>
    </recommendedName>
</protein>